<organism evidence="2 3">
    <name type="scientific">Streptomyces ambofaciens (strain ATCC 23877 / 3486 / DSM 40053 / JCM 4204 / NBRC 12836 / NRRL B-2516)</name>
    <dbReference type="NCBI Taxonomy" id="278992"/>
    <lineage>
        <taxon>Bacteria</taxon>
        <taxon>Bacillati</taxon>
        <taxon>Actinomycetota</taxon>
        <taxon>Actinomycetes</taxon>
        <taxon>Kitasatosporales</taxon>
        <taxon>Streptomycetaceae</taxon>
        <taxon>Streptomyces</taxon>
    </lineage>
</organism>
<evidence type="ECO:0000313" key="3">
    <source>
        <dbReference type="Proteomes" id="UP000061018"/>
    </source>
</evidence>
<dbReference type="EMBL" id="CP012382">
    <property type="protein sequence ID" value="AKZ58734.1"/>
    <property type="molecule type" value="Genomic_DNA"/>
</dbReference>
<dbReference type="KEGG" id="samb:SAM23877_5689"/>
<protein>
    <submittedName>
        <fullName evidence="2">Radical SAM domain-containing protein (Modular protein)</fullName>
    </submittedName>
</protein>
<dbReference type="STRING" id="1889.SAM40697_5177"/>
<evidence type="ECO:0000313" key="2">
    <source>
        <dbReference type="EMBL" id="AKZ58734.1"/>
    </source>
</evidence>
<dbReference type="Proteomes" id="UP000061018">
    <property type="component" value="Chromosome"/>
</dbReference>
<feature type="compositionally biased region" description="Basic and acidic residues" evidence="1">
    <location>
        <begin position="288"/>
        <end position="339"/>
    </location>
</feature>
<dbReference type="NCBIfam" id="TIGR04267">
    <property type="entry name" value="mod_HExxH"/>
    <property type="match status" value="1"/>
</dbReference>
<reference evidence="3" key="1">
    <citation type="journal article" date="2015" name="J. Biotechnol.">
        <title>Complete genome sequence of Streptomyces ambofaciens ATCC 23877, the spiramycin producer.</title>
        <authorList>
            <person name="Thibessard A."/>
            <person name="Haas D."/>
            <person name="Gerbaud C."/>
            <person name="Aigle B."/>
            <person name="Lautru S."/>
            <person name="Pernodet J.L."/>
            <person name="Leblond P."/>
        </authorList>
    </citation>
    <scope>NUCLEOTIDE SEQUENCE [LARGE SCALE GENOMIC DNA]</scope>
    <source>
        <strain evidence="3">ATCC 23877 / 3486 / DSM 40053 / JCM 4204 / NBRC 12836 / NRRL B-2516</strain>
    </source>
</reference>
<gene>
    <name evidence="2" type="ORF">SAM23877_5689</name>
</gene>
<proteinExistence type="predicted"/>
<dbReference type="InterPro" id="IPR026337">
    <property type="entry name" value="AKG_HExxH"/>
</dbReference>
<feature type="compositionally biased region" description="Pro residues" evidence="1">
    <location>
        <begin position="389"/>
        <end position="401"/>
    </location>
</feature>
<feature type="compositionally biased region" description="Low complexity" evidence="1">
    <location>
        <begin position="182"/>
        <end position="194"/>
    </location>
</feature>
<feature type="compositionally biased region" description="Basic and acidic residues" evidence="1">
    <location>
        <begin position="198"/>
        <end position="253"/>
    </location>
</feature>
<dbReference type="RefSeq" id="WP_244903002.1">
    <property type="nucleotide sequence ID" value="NZ_CP012382.1"/>
</dbReference>
<name>A0A0K2B0C9_STRA7</name>
<sequence>MTSAPRPAPFRMPDRLFAQLASGGGSPEAVAFLERGERARRLLLLRTLLDRLADLPTPLTPVAQAWATFKEAAERAPEAVDRLLLAPTTGGWIAHMLRRVHGTATGPPLWAEAGRLNVLAITASLHAGTERTLTVPLTDGGLHLPGLGTLRVPDESPGPSVARAATRAGELTFSGPPRQDGTRTLVTCRPTTTPARSLRPDGPRAEGPRGEPRGEGPRPDGPRGDGPRPDGLRADGPRPDGPRPEGLPPERPRPHGPRRSPPEPGVLGVRSRPEPGASPRWGAPEPDPSSRRDTPEADASPRRDTPEADASPRRDAPDADASPRRDAPDADASPRRDTPDAEASSLRGTPGTDVTSRRGTPAEDASPRQGVPESQVLDGGREAERNGPSPGPRHPVPPVPPAVEAAPWLPLRTLTHTTPAGPVAIPLDDLDPYRDLDDPVPPARLDADEAAEWQRIFDSAVALLAATGTAPGPGRLDPARIRAVVPYGRTALDPPAPPTVGVSASSGDSFGAMLISRPGSALALAETLVHEFQHSKLAALLHLFPLLDDDREERYYAPWRADPRHLTGLLHGAYAFTGVAGFWRDRLAQPEHAETAAYHFALRRLQSRLVVRTLLTSGRLTAPGQRLVSGLARTLDGWLREPVAPAALARARTAAALHRTQWRLRNVAAADGPDGALRFRPDRAFWPDTRTHAFATRPAAPLAPDEHLAAGDPAAALDGYTEALARDPADPHARSGWIVARAALDPGPAARRTLARPELLQPQPSR</sequence>
<evidence type="ECO:0000256" key="1">
    <source>
        <dbReference type="SAM" id="MobiDB-lite"/>
    </source>
</evidence>
<feature type="region of interest" description="Disordered" evidence="1">
    <location>
        <begin position="150"/>
        <end position="402"/>
    </location>
</feature>
<accession>A0A0K2B0C9</accession>
<dbReference type="AlphaFoldDB" id="A0A0K2B0C9"/>